<comment type="caution">
    <text evidence="6">The sequence shown here is derived from an EMBL/GenBank/DDBJ whole genome shotgun (WGS) entry which is preliminary data.</text>
</comment>
<keyword evidence="6" id="KW-0282">Flagellum</keyword>
<evidence type="ECO:0000313" key="6">
    <source>
        <dbReference type="EMBL" id="MDQ0116560.1"/>
    </source>
</evidence>
<dbReference type="Gene3D" id="6.10.140.1940">
    <property type="match status" value="1"/>
</dbReference>
<proteinExistence type="inferred from homology"/>
<comment type="similarity">
    <text evidence="2">Belongs to the FliS family.</text>
</comment>
<reference evidence="6 7" key="1">
    <citation type="submission" date="2023-07" db="EMBL/GenBank/DDBJ databases">
        <title>Sorghum-associated microbial communities from plants grown in Nebraska, USA.</title>
        <authorList>
            <person name="Schachtman D."/>
        </authorList>
    </citation>
    <scope>NUCLEOTIDE SEQUENCE [LARGE SCALE GENOMIC DNA]</scope>
    <source>
        <strain evidence="6 7">CC482</strain>
    </source>
</reference>
<protein>
    <submittedName>
        <fullName evidence="6">Flagellar protein FliS</fullName>
    </submittedName>
</protein>
<sequence length="107" mass="12205">MLYNGCIRFIKLGIIAIKENDVKNKHINFIKAQNIVDELQATLDMNYEISHNLFSLYDFIQSKLFDANAKMNEAAATESLDLITELRDTWAEALKLVKHSDKVASNT</sequence>
<comment type="subcellular location">
    <subcellularLocation>
        <location evidence="1">Cytoplasm</location>
        <location evidence="1">Cytosol</location>
    </subcellularLocation>
</comment>
<evidence type="ECO:0000313" key="7">
    <source>
        <dbReference type="Proteomes" id="UP001229346"/>
    </source>
</evidence>
<keyword evidence="3" id="KW-0963">Cytoplasm</keyword>
<dbReference type="NCBIfam" id="TIGR00208">
    <property type="entry name" value="fliS"/>
    <property type="match status" value="1"/>
</dbReference>
<dbReference type="PANTHER" id="PTHR34773">
    <property type="entry name" value="FLAGELLAR SECRETION CHAPERONE FLIS"/>
    <property type="match status" value="1"/>
</dbReference>
<evidence type="ECO:0000256" key="1">
    <source>
        <dbReference type="ARBA" id="ARBA00004514"/>
    </source>
</evidence>
<dbReference type="PIRSF" id="PIRSF039090">
    <property type="entry name" value="Flis"/>
    <property type="match status" value="1"/>
</dbReference>
<keyword evidence="6" id="KW-0966">Cell projection</keyword>
<keyword evidence="6" id="KW-0969">Cilium</keyword>
<dbReference type="Proteomes" id="UP001229346">
    <property type="component" value="Unassembled WGS sequence"/>
</dbReference>
<name>A0ABT9UCZ6_PAEHA</name>
<dbReference type="Pfam" id="PF02561">
    <property type="entry name" value="FliS"/>
    <property type="match status" value="1"/>
</dbReference>
<dbReference type="SUPFAM" id="SSF101116">
    <property type="entry name" value="Flagellar export chaperone FliS"/>
    <property type="match status" value="1"/>
</dbReference>
<evidence type="ECO:0000256" key="2">
    <source>
        <dbReference type="ARBA" id="ARBA00008787"/>
    </source>
</evidence>
<organism evidence="6 7">
    <name type="scientific">Paenibacillus harenae</name>
    <dbReference type="NCBI Taxonomy" id="306543"/>
    <lineage>
        <taxon>Bacteria</taxon>
        <taxon>Bacillati</taxon>
        <taxon>Bacillota</taxon>
        <taxon>Bacilli</taxon>
        <taxon>Bacillales</taxon>
        <taxon>Paenibacillaceae</taxon>
        <taxon>Paenibacillus</taxon>
    </lineage>
</organism>
<dbReference type="InterPro" id="IPR003713">
    <property type="entry name" value="FliS"/>
</dbReference>
<keyword evidence="7" id="KW-1185">Reference proteome</keyword>
<keyword evidence="5" id="KW-0143">Chaperone</keyword>
<dbReference type="EMBL" id="JAUSSU010000021">
    <property type="protein sequence ID" value="MDQ0116560.1"/>
    <property type="molecule type" value="Genomic_DNA"/>
</dbReference>
<dbReference type="PANTHER" id="PTHR34773:SF1">
    <property type="entry name" value="FLAGELLAR SECRETION CHAPERONE FLIS"/>
    <property type="match status" value="1"/>
</dbReference>
<accession>A0ABT9UCZ6</accession>
<evidence type="ECO:0000256" key="4">
    <source>
        <dbReference type="ARBA" id="ARBA00022795"/>
    </source>
</evidence>
<keyword evidence="4" id="KW-1005">Bacterial flagellum biogenesis</keyword>
<evidence type="ECO:0000256" key="3">
    <source>
        <dbReference type="ARBA" id="ARBA00022490"/>
    </source>
</evidence>
<evidence type="ECO:0000256" key="5">
    <source>
        <dbReference type="ARBA" id="ARBA00023186"/>
    </source>
</evidence>
<gene>
    <name evidence="6" type="ORF">J2T15_006041</name>
</gene>
<dbReference type="InterPro" id="IPR036584">
    <property type="entry name" value="FliS_sf"/>
</dbReference>
<dbReference type="CDD" id="cd16098">
    <property type="entry name" value="FliS"/>
    <property type="match status" value="1"/>
</dbReference>